<comment type="cofactor">
    <cofactor evidence="1">
        <name>pyridoxal 5'-phosphate</name>
        <dbReference type="ChEBI" id="CHEBI:597326"/>
    </cofactor>
</comment>
<proteinExistence type="inferred from homology"/>
<dbReference type="STRING" id="335541.Swol_0039"/>
<dbReference type="HOGENOM" id="CLU_025925_2_1_9"/>
<evidence type="ECO:0000256" key="1">
    <source>
        <dbReference type="ARBA" id="ARBA00001933"/>
    </source>
</evidence>
<dbReference type="SUPFAM" id="SSF53383">
    <property type="entry name" value="PLP-dependent transferases"/>
    <property type="match status" value="1"/>
</dbReference>
<dbReference type="InterPro" id="IPR015421">
    <property type="entry name" value="PyrdxlP-dep_Trfase_major"/>
</dbReference>
<dbReference type="Pfam" id="PF01276">
    <property type="entry name" value="OKR_DC_1"/>
    <property type="match status" value="1"/>
</dbReference>
<evidence type="ECO:0000313" key="8">
    <source>
        <dbReference type="EMBL" id="ABI67398.1"/>
    </source>
</evidence>
<dbReference type="AlphaFoldDB" id="Q0B0V6"/>
<dbReference type="KEGG" id="swo:Swol_0039"/>
<sequence>MWGGKISQRMSPNSLRRFGILQHKATPIYSALKSYMAENNLRLHMPGHSGGKGFKVEELRAVAAMDLSEVPGLDDLHLPTQAIKSARSLLADAFGAGQSLFLVNGATSGIHALFLSLLPEGTKVIVPRNAHRSFYGGMVLSGALPVYLPCRLAPGLGVALANRSEDIYHLLKQNPEVKGVFLCSPSYYGTCSELDQISLLLREKNKLLLVDEAHGGHFPFHSAYPRPALQSGADAVVNGLHKTLPVLNQGACLHLAAGFVEWEQVLATWSLLTTTSPSYPILASIDLARQLMVEEGYSLLERAACLSQNYKSRINQIKGLHCFEEEELKALPGISGVDPLKVLISTQGLIIDGLALAKLLRQKYRIQVELAAPEIILAIMSIFHEGDDWERLYRALEELARDYRARAPVSLVEGEIPPLPCLILAPREAYMATKISLPLDECRGAIAGEIIAAYPPGIPCLLPGELIDDTMLDYLRYLKKSGLRLQGPQDPALNYVKIIE</sequence>
<dbReference type="Gene3D" id="3.40.640.10">
    <property type="entry name" value="Type I PLP-dependent aspartate aminotransferase-like (Major domain)"/>
    <property type="match status" value="1"/>
</dbReference>
<comment type="similarity">
    <text evidence="2">Belongs to the Orn/Lys/Arg decarboxylase class-I family.</text>
</comment>
<dbReference type="PANTHER" id="PTHR43277:SF4">
    <property type="entry name" value="ARGININE DECARBOXYLASE"/>
    <property type="match status" value="1"/>
</dbReference>
<name>Q0B0V6_SYNWW</name>
<evidence type="ECO:0000259" key="7">
    <source>
        <dbReference type="Pfam" id="PF03711"/>
    </source>
</evidence>
<evidence type="ECO:0000256" key="4">
    <source>
        <dbReference type="ARBA" id="ARBA00022898"/>
    </source>
</evidence>
<feature type="domain" description="Orn/Lys/Arg decarboxylase C-terminal" evidence="7">
    <location>
        <begin position="426"/>
        <end position="484"/>
    </location>
</feature>
<dbReference type="InterPro" id="IPR008286">
    <property type="entry name" value="Prn/Lys/Arg_de-COase_C"/>
</dbReference>
<dbReference type="Gene3D" id="3.90.100.10">
    <property type="entry name" value="Orn/Lys/Arg decarboxylase, C-terminal domain"/>
    <property type="match status" value="1"/>
</dbReference>
<evidence type="ECO:0000256" key="5">
    <source>
        <dbReference type="ARBA" id="ARBA00023239"/>
    </source>
</evidence>
<dbReference type="GO" id="GO:0016831">
    <property type="term" value="F:carboxy-lyase activity"/>
    <property type="evidence" value="ECO:0007669"/>
    <property type="project" value="UniProtKB-KW"/>
</dbReference>
<protein>
    <submittedName>
        <fullName evidence="8">Orn/Lys/Arg decarboxylase, major region</fullName>
    </submittedName>
</protein>
<dbReference type="eggNOG" id="COG1982">
    <property type="taxonomic scope" value="Bacteria"/>
</dbReference>
<evidence type="ECO:0000259" key="6">
    <source>
        <dbReference type="Pfam" id="PF01276"/>
    </source>
</evidence>
<dbReference type="InterPro" id="IPR052357">
    <property type="entry name" value="Orn_Lys_Arg_decarboxylase-I"/>
</dbReference>
<keyword evidence="5" id="KW-0456">Lyase</keyword>
<dbReference type="EMBL" id="CP000448">
    <property type="protein sequence ID" value="ABI67398.1"/>
    <property type="molecule type" value="Genomic_DNA"/>
</dbReference>
<dbReference type="Pfam" id="PF03711">
    <property type="entry name" value="OKR_DC_1_C"/>
    <property type="match status" value="1"/>
</dbReference>
<evidence type="ECO:0000256" key="3">
    <source>
        <dbReference type="ARBA" id="ARBA00022793"/>
    </source>
</evidence>
<reference evidence="9" key="1">
    <citation type="journal article" date="2010" name="Environ. Microbiol.">
        <title>The genome of Syntrophomonas wolfei: new insights into syntrophic metabolism and biohydrogen production.</title>
        <authorList>
            <person name="Sieber J.R."/>
            <person name="Sims D.R."/>
            <person name="Han C."/>
            <person name="Kim E."/>
            <person name="Lykidis A."/>
            <person name="Lapidus A.L."/>
            <person name="McDonnald E."/>
            <person name="Rohlin L."/>
            <person name="Culley D.E."/>
            <person name="Gunsalus R."/>
            <person name="McInerney M.J."/>
        </authorList>
    </citation>
    <scope>NUCLEOTIDE SEQUENCE [LARGE SCALE GENOMIC DNA]</scope>
    <source>
        <strain evidence="9">DSM 2245B / Goettingen</strain>
    </source>
</reference>
<dbReference type="DNASU" id="4282264"/>
<gene>
    <name evidence="8" type="ordered locus">Swol_0039</name>
</gene>
<evidence type="ECO:0000313" key="9">
    <source>
        <dbReference type="Proteomes" id="UP000001968"/>
    </source>
</evidence>
<dbReference type="InterPro" id="IPR015424">
    <property type="entry name" value="PyrdxlP-dep_Trfase"/>
</dbReference>
<keyword evidence="9" id="KW-1185">Reference proteome</keyword>
<organism evidence="8 9">
    <name type="scientific">Syntrophomonas wolfei subsp. wolfei (strain DSM 2245B / Goettingen)</name>
    <dbReference type="NCBI Taxonomy" id="335541"/>
    <lineage>
        <taxon>Bacteria</taxon>
        <taxon>Bacillati</taxon>
        <taxon>Bacillota</taxon>
        <taxon>Clostridia</taxon>
        <taxon>Eubacteriales</taxon>
        <taxon>Syntrophomonadaceae</taxon>
        <taxon>Syntrophomonas</taxon>
    </lineage>
</organism>
<dbReference type="OrthoDB" id="9815233at2"/>
<evidence type="ECO:0000256" key="2">
    <source>
        <dbReference type="ARBA" id="ARBA00010671"/>
    </source>
</evidence>
<accession>Q0B0V6</accession>
<dbReference type="Proteomes" id="UP000001968">
    <property type="component" value="Chromosome"/>
</dbReference>
<dbReference type="PANTHER" id="PTHR43277">
    <property type="entry name" value="ARGININE DECARBOXYLASE"/>
    <property type="match status" value="1"/>
</dbReference>
<dbReference type="InterPro" id="IPR000310">
    <property type="entry name" value="Orn/Lys/Arg_deCO2ase_major_dom"/>
</dbReference>
<keyword evidence="4" id="KW-0663">Pyridoxal phosphate</keyword>
<feature type="domain" description="Orn/Lys/Arg decarboxylases family 1 pyridoxal-P attachment site" evidence="6">
    <location>
        <begin position="26"/>
        <end position="381"/>
    </location>
</feature>
<keyword evidence="3" id="KW-0210">Decarboxylase</keyword>